<evidence type="ECO:0000256" key="5">
    <source>
        <dbReference type="ARBA" id="ARBA00023224"/>
    </source>
</evidence>
<sequence length="530" mass="59569">MNYNNIKKLSQLSAQQWNFILFILQLPFLAYFISQQLWWWTGGQILFSVVVFLTLRSFHRLLTITQSAAIELSEGDLRVRIKTEREGAHPLYRSFNRIGEDVSRTVGALGATSAALLHVSESVKKDSQVSKTGALQQRNDIEQAAKIVGHLVETTRQVAHFTEISSGYANEAKMQADEGCRGMAQLEHALHTASEQIETSHQHISTLESESVSIGQVISTISEIAEQTNLLALNAAIEAARAGEQGRGFAVVADEVRTLATRTQTATNDIHVRIEALRTSINTVVEGMQKNSECMHESMGVVEQTSQSFSQLLEKIADIKGQSSQITTSLDEQVNATVDLEHCLSEISVVAKENVRATQATLMASVTVQNISGEINSLLHRFAIDSRQLETEDKQRNKLIEWGPSLDLNIKEINRQHQTLVHLINELNHLLNNGYGLPSVKRVVQGLIDYTANHFQYEETLFEQFGYVNEHKHVGAHHRLVEQVLDFQKRVENGENIGKELMAFLEDWLTLHIQKEDKQYVECFREHGVN</sequence>
<evidence type="ECO:0000256" key="7">
    <source>
        <dbReference type="PROSITE-ProRule" id="PRU00284"/>
    </source>
</evidence>
<dbReference type="SUPFAM" id="SSF47188">
    <property type="entry name" value="Hemerythrin-like"/>
    <property type="match status" value="1"/>
</dbReference>
<dbReference type="GO" id="GO:0007165">
    <property type="term" value="P:signal transduction"/>
    <property type="evidence" value="ECO:0007669"/>
    <property type="project" value="UniProtKB-KW"/>
</dbReference>
<dbReference type="EMBL" id="FQUH01000018">
    <property type="protein sequence ID" value="SHF83853.1"/>
    <property type="molecule type" value="Genomic_DNA"/>
</dbReference>
<keyword evidence="4" id="KW-0408">Iron</keyword>
<dbReference type="NCBIfam" id="NF002007">
    <property type="entry name" value="PRK00808.1"/>
    <property type="match status" value="1"/>
</dbReference>
<comment type="subcellular location">
    <subcellularLocation>
        <location evidence="1">Membrane</location>
    </subcellularLocation>
</comment>
<keyword evidence="8" id="KW-0812">Transmembrane</keyword>
<dbReference type="PROSITE" id="PS50111">
    <property type="entry name" value="CHEMOTAXIS_TRANSDUC_2"/>
    <property type="match status" value="1"/>
</dbReference>
<dbReference type="CDD" id="cd11386">
    <property type="entry name" value="MCP_signal"/>
    <property type="match status" value="1"/>
</dbReference>
<dbReference type="GO" id="GO:0016020">
    <property type="term" value="C:membrane"/>
    <property type="evidence" value="ECO:0007669"/>
    <property type="project" value="UniProtKB-SubCell"/>
</dbReference>
<comment type="similarity">
    <text evidence="2">Belongs to the hemerythrin family.</text>
</comment>
<evidence type="ECO:0000313" key="10">
    <source>
        <dbReference type="EMBL" id="SHF83853.1"/>
    </source>
</evidence>
<dbReference type="NCBIfam" id="TIGR02481">
    <property type="entry name" value="hemeryth_dom"/>
    <property type="match status" value="1"/>
</dbReference>
<evidence type="ECO:0000256" key="2">
    <source>
        <dbReference type="ARBA" id="ARBA00010587"/>
    </source>
</evidence>
<comment type="similarity">
    <text evidence="6">Belongs to the methyl-accepting chemotaxis (MCP) protein family.</text>
</comment>
<dbReference type="CDD" id="cd12107">
    <property type="entry name" value="Hemerythrin"/>
    <property type="match status" value="1"/>
</dbReference>
<dbReference type="InterPro" id="IPR012312">
    <property type="entry name" value="Hemerythrin-like"/>
</dbReference>
<evidence type="ECO:0000313" key="11">
    <source>
        <dbReference type="Proteomes" id="UP000184159"/>
    </source>
</evidence>
<evidence type="ECO:0000256" key="1">
    <source>
        <dbReference type="ARBA" id="ARBA00004370"/>
    </source>
</evidence>
<feature type="domain" description="Methyl-accepting transducer" evidence="9">
    <location>
        <begin position="112"/>
        <end position="348"/>
    </location>
</feature>
<dbReference type="Proteomes" id="UP000184159">
    <property type="component" value="Unassembled WGS sequence"/>
</dbReference>
<dbReference type="GO" id="GO:0006935">
    <property type="term" value="P:chemotaxis"/>
    <property type="evidence" value="ECO:0007669"/>
    <property type="project" value="UniProtKB-ARBA"/>
</dbReference>
<reference evidence="11" key="1">
    <citation type="submission" date="2016-11" db="EMBL/GenBank/DDBJ databases">
        <authorList>
            <person name="Varghese N."/>
            <person name="Submissions S."/>
        </authorList>
    </citation>
    <scope>NUCLEOTIDE SEQUENCE [LARGE SCALE GENOMIC DNA]</scope>
    <source>
        <strain evidence="11">DSM 21264</strain>
    </source>
</reference>
<dbReference type="InterPro" id="IPR035938">
    <property type="entry name" value="Hemerythrin-like_sf"/>
</dbReference>
<keyword evidence="5 7" id="KW-0807">Transducer</keyword>
<keyword evidence="11" id="KW-1185">Reference proteome</keyword>
<dbReference type="Gene3D" id="1.10.287.950">
    <property type="entry name" value="Methyl-accepting chemotaxis protein"/>
    <property type="match status" value="1"/>
</dbReference>
<dbReference type="InterPro" id="IPR004089">
    <property type="entry name" value="MCPsignal_dom"/>
</dbReference>
<keyword evidence="8" id="KW-0472">Membrane</keyword>
<accession>A0A1M5EX64</accession>
<dbReference type="PANTHER" id="PTHR32089:SF74">
    <property type="entry name" value="METHYL-ACCEPTING CHEMOTAXIS PROTEIN AER"/>
    <property type="match status" value="1"/>
</dbReference>
<dbReference type="SMART" id="SM00283">
    <property type="entry name" value="MA"/>
    <property type="match status" value="1"/>
</dbReference>
<name>A0A1M5EX64_VIBGA</name>
<evidence type="ECO:0000256" key="8">
    <source>
        <dbReference type="SAM" id="Phobius"/>
    </source>
</evidence>
<proteinExistence type="inferred from homology"/>
<feature type="transmembrane region" description="Helical" evidence="8">
    <location>
        <begin position="12"/>
        <end position="31"/>
    </location>
</feature>
<dbReference type="FunFam" id="1.10.287.950:FF:000001">
    <property type="entry name" value="Methyl-accepting chemotaxis sensory transducer"/>
    <property type="match status" value="1"/>
</dbReference>
<dbReference type="Gene3D" id="1.20.120.50">
    <property type="entry name" value="Hemerythrin-like"/>
    <property type="match status" value="1"/>
</dbReference>
<keyword evidence="3" id="KW-0479">Metal-binding</keyword>
<dbReference type="NCBIfam" id="NF033749">
    <property type="entry name" value="bact_hemeryth"/>
    <property type="match status" value="1"/>
</dbReference>
<dbReference type="Pfam" id="PF00015">
    <property type="entry name" value="MCPsignal"/>
    <property type="match status" value="1"/>
</dbReference>
<evidence type="ECO:0000259" key="9">
    <source>
        <dbReference type="PROSITE" id="PS50111"/>
    </source>
</evidence>
<dbReference type="RefSeq" id="WP_072961706.1">
    <property type="nucleotide sequence ID" value="NZ_FQUH01000018.1"/>
</dbReference>
<dbReference type="InterPro" id="IPR012827">
    <property type="entry name" value="Hemerythrin_metal-bd"/>
</dbReference>
<gene>
    <name evidence="10" type="ORF">SAMN02745781_03294</name>
</gene>
<dbReference type="SUPFAM" id="SSF58104">
    <property type="entry name" value="Methyl-accepting chemotaxis protein (MCP) signaling domain"/>
    <property type="match status" value="1"/>
</dbReference>
<keyword evidence="8" id="KW-1133">Transmembrane helix</keyword>
<organism evidence="10 11">
    <name type="scientific">Vibrio gazogenes DSM 21264 = NBRC 103151</name>
    <dbReference type="NCBI Taxonomy" id="1123492"/>
    <lineage>
        <taxon>Bacteria</taxon>
        <taxon>Pseudomonadati</taxon>
        <taxon>Pseudomonadota</taxon>
        <taxon>Gammaproteobacteria</taxon>
        <taxon>Vibrionales</taxon>
        <taxon>Vibrionaceae</taxon>
        <taxon>Vibrio</taxon>
    </lineage>
</organism>
<dbReference type="Pfam" id="PF01814">
    <property type="entry name" value="Hemerythrin"/>
    <property type="match status" value="1"/>
</dbReference>
<dbReference type="GO" id="GO:0046872">
    <property type="term" value="F:metal ion binding"/>
    <property type="evidence" value="ECO:0007669"/>
    <property type="project" value="UniProtKB-KW"/>
</dbReference>
<protein>
    <submittedName>
        <fullName evidence="10">Hemerythrin</fullName>
    </submittedName>
</protein>
<dbReference type="PROSITE" id="PS00550">
    <property type="entry name" value="HEMERYTHRINS"/>
    <property type="match status" value="1"/>
</dbReference>
<dbReference type="PANTHER" id="PTHR32089">
    <property type="entry name" value="METHYL-ACCEPTING CHEMOTAXIS PROTEIN MCPB"/>
    <property type="match status" value="1"/>
</dbReference>
<evidence type="ECO:0000256" key="3">
    <source>
        <dbReference type="ARBA" id="ARBA00022723"/>
    </source>
</evidence>
<dbReference type="InterPro" id="IPR016131">
    <property type="entry name" value="Haemerythrin_Fe_BS"/>
</dbReference>
<evidence type="ECO:0000256" key="4">
    <source>
        <dbReference type="ARBA" id="ARBA00023004"/>
    </source>
</evidence>
<evidence type="ECO:0000256" key="6">
    <source>
        <dbReference type="ARBA" id="ARBA00029447"/>
    </source>
</evidence>
<dbReference type="AlphaFoldDB" id="A0A1M5EX64"/>